<protein>
    <submittedName>
        <fullName evidence="10">3-ketoacyl-CoA thiolase, mitochondrial isoform X2</fullName>
    </submittedName>
</protein>
<evidence type="ECO:0000256" key="5">
    <source>
        <dbReference type="PIRSR" id="PIRSR000429-1"/>
    </source>
</evidence>
<dbReference type="InterPro" id="IPR020616">
    <property type="entry name" value="Thiolase_N"/>
</dbReference>
<sequence>MALLRGVFIVAAKRTPFGAYGGLLKDFTATDLTEFAARAALSAGKVSPETIDSVIVGNVIQEICVKDAEVVLCGGTESMSQSPYCVRNIRFGTKFGSDLKMEDALWSGLTDEHIRLPMGITAENLAAKHNISREDCDKYALQSQQRWKAANDAGYFNNEMAPIEVKTKKGKQTMQVDEHARPQTTLEQLHKLPPVFKKEGTVTAGNASGVSDGAGVVIIASEEAVKKHNFTPLARIVGYFVSGCDPSIMGIGPVPAINGALKKTGQSLKDMDLVEVNEAFAPQYLAVEKSLGLDPSKTNVNGGAIALGHPLGGSGTRITAHLVHELRRRGGKYAVGSACIGGGQGIAVIIESMA</sequence>
<dbReference type="PROSITE" id="PS00737">
    <property type="entry name" value="THIOLASE_2"/>
    <property type="match status" value="1"/>
</dbReference>
<dbReference type="SUPFAM" id="SSF53901">
    <property type="entry name" value="Thiolase-like"/>
    <property type="match status" value="2"/>
</dbReference>
<dbReference type="CTD" id="10449"/>
<dbReference type="Pfam" id="PF02803">
    <property type="entry name" value="Thiolase_C"/>
    <property type="match status" value="1"/>
</dbReference>
<evidence type="ECO:0000256" key="4">
    <source>
        <dbReference type="ARBA" id="ARBA00023315"/>
    </source>
</evidence>
<feature type="domain" description="Thiolase N-terminal" evidence="7">
    <location>
        <begin position="60"/>
        <end position="223"/>
    </location>
</feature>
<dbReference type="GO" id="GO:0005739">
    <property type="term" value="C:mitochondrion"/>
    <property type="evidence" value="ECO:0007669"/>
    <property type="project" value="TreeGrafter"/>
</dbReference>
<evidence type="ECO:0000259" key="7">
    <source>
        <dbReference type="Pfam" id="PF00108"/>
    </source>
</evidence>
<evidence type="ECO:0000256" key="1">
    <source>
        <dbReference type="ARBA" id="ARBA00005189"/>
    </source>
</evidence>
<dbReference type="PANTHER" id="PTHR18919:SF107">
    <property type="entry name" value="ACETYL-COA ACETYLTRANSFERASE, CYTOSOLIC"/>
    <property type="match status" value="1"/>
</dbReference>
<evidence type="ECO:0000313" key="9">
    <source>
        <dbReference type="Proteomes" id="UP000261680"/>
    </source>
</evidence>
<comment type="similarity">
    <text evidence="2 6">Belongs to the thiolase-like superfamily. Thiolase family.</text>
</comment>
<feature type="domain" description="Thiolase C-terminal" evidence="8">
    <location>
        <begin position="231"/>
        <end position="351"/>
    </location>
</feature>
<feature type="active site" description="Acyl-thioester intermediate" evidence="5">
    <location>
        <position position="85"/>
    </location>
</feature>
<keyword evidence="3 6" id="KW-0808">Transferase</keyword>
<proteinExistence type="inferred from homology"/>
<dbReference type="InterPro" id="IPR020610">
    <property type="entry name" value="Thiolase_AS"/>
</dbReference>
<evidence type="ECO:0000259" key="8">
    <source>
        <dbReference type="Pfam" id="PF02803"/>
    </source>
</evidence>
<organism evidence="9 10">
    <name type="scientific">Ursus maritimus</name>
    <name type="common">Polar bear</name>
    <name type="synonym">Thalarctos maritimus</name>
    <dbReference type="NCBI Taxonomy" id="29073"/>
    <lineage>
        <taxon>Eukaryota</taxon>
        <taxon>Metazoa</taxon>
        <taxon>Chordata</taxon>
        <taxon>Craniata</taxon>
        <taxon>Vertebrata</taxon>
        <taxon>Euteleostomi</taxon>
        <taxon>Mammalia</taxon>
        <taxon>Eutheria</taxon>
        <taxon>Laurasiatheria</taxon>
        <taxon>Carnivora</taxon>
        <taxon>Caniformia</taxon>
        <taxon>Ursidae</taxon>
        <taxon>Ursus</taxon>
    </lineage>
</organism>
<name>A0A384C5P0_URSMA</name>
<dbReference type="GO" id="GO:0006635">
    <property type="term" value="P:fatty acid beta-oxidation"/>
    <property type="evidence" value="ECO:0007669"/>
    <property type="project" value="TreeGrafter"/>
</dbReference>
<dbReference type="RefSeq" id="XP_008690158.1">
    <property type="nucleotide sequence ID" value="XM_008691936.2"/>
</dbReference>
<feature type="active site" description="Proton acceptor" evidence="5">
    <location>
        <position position="339"/>
    </location>
</feature>
<dbReference type="Proteomes" id="UP000261680">
    <property type="component" value="Unplaced"/>
</dbReference>
<dbReference type="PROSITE" id="PS00099">
    <property type="entry name" value="THIOLASE_3"/>
    <property type="match status" value="1"/>
</dbReference>
<dbReference type="GO" id="GO:0003985">
    <property type="term" value="F:acetyl-CoA C-acetyltransferase activity"/>
    <property type="evidence" value="ECO:0007669"/>
    <property type="project" value="TreeGrafter"/>
</dbReference>
<dbReference type="NCBIfam" id="TIGR01930">
    <property type="entry name" value="AcCoA-C-Actrans"/>
    <property type="match status" value="1"/>
</dbReference>
<dbReference type="Pfam" id="PF00108">
    <property type="entry name" value="Thiolase_N"/>
    <property type="match status" value="1"/>
</dbReference>
<evidence type="ECO:0000256" key="6">
    <source>
        <dbReference type="RuleBase" id="RU003557"/>
    </source>
</evidence>
<dbReference type="PANTHER" id="PTHR18919">
    <property type="entry name" value="ACETYL-COA C-ACYLTRANSFERASE"/>
    <property type="match status" value="1"/>
</dbReference>
<dbReference type="InterPro" id="IPR002155">
    <property type="entry name" value="Thiolase"/>
</dbReference>
<dbReference type="PIRSF" id="PIRSF000429">
    <property type="entry name" value="Ac-CoA_Ac_transf"/>
    <property type="match status" value="1"/>
</dbReference>
<dbReference type="GeneID" id="103664100"/>
<dbReference type="CDD" id="cd00751">
    <property type="entry name" value="thiolase"/>
    <property type="match status" value="1"/>
</dbReference>
<keyword evidence="9" id="KW-1185">Reference proteome</keyword>
<dbReference type="FunFam" id="3.40.47.10:FF:000125">
    <property type="entry name" value="3-ketoacyl-CoA thiolase, mitochondrial"/>
    <property type="match status" value="1"/>
</dbReference>
<dbReference type="Gene3D" id="3.40.47.10">
    <property type="match status" value="2"/>
</dbReference>
<accession>A0A384C5P0</accession>
<evidence type="ECO:0000313" key="10">
    <source>
        <dbReference type="RefSeq" id="XP_008690158.1"/>
    </source>
</evidence>
<gene>
    <name evidence="10" type="primary">ACAA2</name>
</gene>
<comment type="pathway">
    <text evidence="1">Lipid metabolism.</text>
</comment>
<evidence type="ECO:0000256" key="3">
    <source>
        <dbReference type="ARBA" id="ARBA00022679"/>
    </source>
</evidence>
<reference evidence="10" key="1">
    <citation type="submission" date="2025-08" db="UniProtKB">
        <authorList>
            <consortium name="RefSeq"/>
        </authorList>
    </citation>
    <scope>IDENTIFICATION</scope>
    <source>
        <tissue evidence="10">Whole blood</tissue>
    </source>
</reference>
<dbReference type="AlphaFoldDB" id="A0A384C5P0"/>
<dbReference type="InterPro" id="IPR016039">
    <property type="entry name" value="Thiolase-like"/>
</dbReference>
<dbReference type="InterPro" id="IPR020617">
    <property type="entry name" value="Thiolase_C"/>
</dbReference>
<dbReference type="OrthoDB" id="5404651at2759"/>
<feature type="active site" description="Proton acceptor" evidence="5">
    <location>
        <position position="309"/>
    </location>
</feature>
<evidence type="ECO:0000256" key="2">
    <source>
        <dbReference type="ARBA" id="ARBA00010982"/>
    </source>
</evidence>
<keyword evidence="4 6" id="KW-0012">Acyltransferase</keyword>
<dbReference type="InterPro" id="IPR020613">
    <property type="entry name" value="Thiolase_CS"/>
</dbReference>